<keyword evidence="3" id="KW-1185">Reference proteome</keyword>
<evidence type="ECO:0000256" key="1">
    <source>
        <dbReference type="SAM" id="MobiDB-lite"/>
    </source>
</evidence>
<reference evidence="2 3" key="1">
    <citation type="submission" date="2023-07" db="EMBL/GenBank/DDBJ databases">
        <title>Genomic Encyclopedia of Type Strains, Phase IV (KMG-IV): sequencing the most valuable type-strain genomes for metagenomic binning, comparative biology and taxonomic classification.</title>
        <authorList>
            <person name="Goeker M."/>
        </authorList>
    </citation>
    <scope>NUCLEOTIDE SEQUENCE [LARGE SCALE GENOMIC DNA]</scope>
    <source>
        <strain evidence="2 3">DSM 11549</strain>
    </source>
</reference>
<evidence type="ECO:0000313" key="2">
    <source>
        <dbReference type="EMBL" id="MDQ0324328.1"/>
    </source>
</evidence>
<name>A0ABU0C1D3_9BRAD</name>
<comment type="caution">
    <text evidence="2">The sequence shown here is derived from an EMBL/GenBank/DDBJ whole genome shotgun (WGS) entry which is preliminary data.</text>
</comment>
<dbReference type="Proteomes" id="UP001230253">
    <property type="component" value="Unassembled WGS sequence"/>
</dbReference>
<sequence length="59" mass="7050">MSGDMKVTASRIDRVERIRAMLEIRERMKEARRRSKHDDETEEDRLAIEGPKRSYEDAE</sequence>
<gene>
    <name evidence="2" type="ORF">J2R99_000177</name>
</gene>
<proteinExistence type="predicted"/>
<evidence type="ECO:0000313" key="3">
    <source>
        <dbReference type="Proteomes" id="UP001230253"/>
    </source>
</evidence>
<dbReference type="EMBL" id="JAUSUK010000001">
    <property type="protein sequence ID" value="MDQ0324328.1"/>
    <property type="molecule type" value="Genomic_DNA"/>
</dbReference>
<feature type="region of interest" description="Disordered" evidence="1">
    <location>
        <begin position="28"/>
        <end position="59"/>
    </location>
</feature>
<protein>
    <submittedName>
        <fullName evidence="2">Uncharacterized protein</fullName>
    </submittedName>
</protein>
<feature type="compositionally biased region" description="Basic and acidic residues" evidence="1">
    <location>
        <begin position="36"/>
        <end position="59"/>
    </location>
</feature>
<dbReference type="RefSeq" id="WP_307152636.1">
    <property type="nucleotide sequence ID" value="NZ_JAUSUK010000001.1"/>
</dbReference>
<organism evidence="2 3">
    <name type="scientific">Rhodopseudomonas julia</name>
    <dbReference type="NCBI Taxonomy" id="200617"/>
    <lineage>
        <taxon>Bacteria</taxon>
        <taxon>Pseudomonadati</taxon>
        <taxon>Pseudomonadota</taxon>
        <taxon>Alphaproteobacteria</taxon>
        <taxon>Hyphomicrobiales</taxon>
        <taxon>Nitrobacteraceae</taxon>
        <taxon>Rhodopseudomonas</taxon>
    </lineage>
</organism>
<accession>A0ABU0C1D3</accession>